<name>A0A6M0JWH1_9GAMM</name>
<dbReference type="RefSeq" id="WP_164452326.1">
    <property type="nucleotide sequence ID" value="NZ_JAAIJQ010000018.1"/>
</dbReference>
<dbReference type="AlphaFoldDB" id="A0A6M0JWH1"/>
<organism evidence="1 2">
    <name type="scientific">Thiorhodococcus minor</name>
    <dbReference type="NCBI Taxonomy" id="57489"/>
    <lineage>
        <taxon>Bacteria</taxon>
        <taxon>Pseudomonadati</taxon>
        <taxon>Pseudomonadota</taxon>
        <taxon>Gammaproteobacteria</taxon>
        <taxon>Chromatiales</taxon>
        <taxon>Chromatiaceae</taxon>
        <taxon>Thiorhodococcus</taxon>
    </lineage>
</organism>
<comment type="caution">
    <text evidence="1">The sequence shown here is derived from an EMBL/GenBank/DDBJ whole genome shotgun (WGS) entry which is preliminary data.</text>
</comment>
<reference evidence="1 2" key="1">
    <citation type="submission" date="2020-02" db="EMBL/GenBank/DDBJ databases">
        <title>Genome sequences of Thiorhodococcus mannitoliphagus and Thiorhodococcus minor, purple sulfur photosynthetic bacteria in the gammaproteobacterial family, Chromatiaceae.</title>
        <authorList>
            <person name="Aviles F.A."/>
            <person name="Meyer T.E."/>
            <person name="Kyndt J.A."/>
        </authorList>
    </citation>
    <scope>NUCLEOTIDE SEQUENCE [LARGE SCALE GENOMIC DNA]</scope>
    <source>
        <strain evidence="1 2">DSM 11518</strain>
    </source>
</reference>
<protein>
    <submittedName>
        <fullName evidence="1">Uncharacterized protein</fullName>
    </submittedName>
</protein>
<gene>
    <name evidence="1" type="ORF">G3446_08095</name>
</gene>
<dbReference type="Proteomes" id="UP000483379">
    <property type="component" value="Unassembled WGS sequence"/>
</dbReference>
<evidence type="ECO:0000313" key="1">
    <source>
        <dbReference type="EMBL" id="NEV61850.1"/>
    </source>
</evidence>
<keyword evidence="2" id="KW-1185">Reference proteome</keyword>
<accession>A0A6M0JWH1</accession>
<sequence length="251" mass="28211">MTTAVELGFAQARIQARLGLLPLDADWQRLAACRTLASFLEDARSGALRAWVKGFSAQSQSSDIEIGVRRLLSEQVREVSAWAPKRWRDAIDWVAWLPLLPLFQHLARGGALPDWAKEDARLAACLDEAGQPDADLAERTGVSMLLSSARAEGVGDAWLHAWRGRWPMMASGSRMRLELVIDSVKAHRQVFQSARPDDAWGLRQRLREQLRRSVHKDLLEPAGLFAYLGLVFLDLERLRGELLRRALFAEP</sequence>
<evidence type="ECO:0000313" key="2">
    <source>
        <dbReference type="Proteomes" id="UP000483379"/>
    </source>
</evidence>
<dbReference type="EMBL" id="JAAIJQ010000018">
    <property type="protein sequence ID" value="NEV61850.1"/>
    <property type="molecule type" value="Genomic_DNA"/>
</dbReference>
<proteinExistence type="predicted"/>